<sequence length="372" mass="40236">MAIVCIGLTVGDLLFYTPQAPEKNHKSYAHKLLKSGGGPAGNAAYVTSKWQAPTYVLSTLGQDFLASDLIVEYQEIGIDTNYILQSPDFITPTASVVICGTNGSRTIVTYKNVTDERELTATDFAKLDELIAQLNAQEQEHIVLVDGHELILSEYVITRLQRKRVIMDAGSTKQALYKLLPLTNYAVCSEDFSLGVLGLKTDKFPLASYRLALDMVASLAAPEATVVITLGEHGGIYRTPVTLSNAVQSLTNNNIAHSDNLTAENNLVAQNGLAAQDSLATKENLNSKEAYYGKFSAQKVEVVDTTGAGDIFHGAFAYGLEAGWDLQRCISVAATTSALKITQQGVRNAIPELAEVEDYLAEHPLEFSALQL</sequence>
<keyword evidence="5" id="KW-1185">Reference proteome</keyword>
<dbReference type="AlphaFoldDB" id="A0A3A1YS47"/>
<organism evidence="4 5">
    <name type="scientific">Psittacicella hinzii</name>
    <dbReference type="NCBI Taxonomy" id="2028575"/>
    <lineage>
        <taxon>Bacteria</taxon>
        <taxon>Pseudomonadati</taxon>
        <taxon>Pseudomonadota</taxon>
        <taxon>Gammaproteobacteria</taxon>
        <taxon>Pasteurellales</taxon>
        <taxon>Psittacicellaceae</taxon>
        <taxon>Psittacicella</taxon>
    </lineage>
</organism>
<dbReference type="RefSeq" id="WP_119530072.1">
    <property type="nucleotide sequence ID" value="NZ_JBHSSP010000030.1"/>
</dbReference>
<dbReference type="SUPFAM" id="SSF53613">
    <property type="entry name" value="Ribokinase-like"/>
    <property type="match status" value="1"/>
</dbReference>
<protein>
    <recommendedName>
        <fullName evidence="3">Carbohydrate kinase PfkB domain-containing protein</fullName>
    </recommendedName>
</protein>
<proteinExistence type="predicted"/>
<name>A0A3A1YS47_9GAMM</name>
<dbReference type="PANTHER" id="PTHR42774">
    <property type="entry name" value="PHOSPHOTRANSFERASE SYSTEM TRANSPORT PROTEIN"/>
    <property type="match status" value="1"/>
</dbReference>
<dbReference type="GO" id="GO:0016301">
    <property type="term" value="F:kinase activity"/>
    <property type="evidence" value="ECO:0007669"/>
    <property type="project" value="UniProtKB-KW"/>
</dbReference>
<accession>A0A3A1YS47</accession>
<keyword evidence="1" id="KW-0808">Transferase</keyword>
<dbReference type="PROSITE" id="PS00584">
    <property type="entry name" value="PFKB_KINASES_2"/>
    <property type="match status" value="1"/>
</dbReference>
<dbReference type="InterPro" id="IPR011611">
    <property type="entry name" value="PfkB_dom"/>
</dbReference>
<reference evidence="4 5" key="1">
    <citation type="submission" date="2017-08" db="EMBL/GenBank/DDBJ databases">
        <title>Reclassification of Bisgaard taxon 37 and 44.</title>
        <authorList>
            <person name="Christensen H."/>
        </authorList>
    </citation>
    <scope>NUCLEOTIDE SEQUENCE [LARGE SCALE GENOMIC DNA]</scope>
    <source>
        <strain evidence="4 5">111</strain>
    </source>
</reference>
<dbReference type="PANTHER" id="PTHR42774:SF3">
    <property type="entry name" value="KETOHEXOKINASE"/>
    <property type="match status" value="1"/>
</dbReference>
<dbReference type="Proteomes" id="UP000265916">
    <property type="component" value="Unassembled WGS sequence"/>
</dbReference>
<dbReference type="EMBL" id="NRJG01000012">
    <property type="protein sequence ID" value="RIY40316.1"/>
    <property type="molecule type" value="Genomic_DNA"/>
</dbReference>
<dbReference type="OrthoDB" id="9813569at2"/>
<dbReference type="Pfam" id="PF00294">
    <property type="entry name" value="PfkB"/>
    <property type="match status" value="2"/>
</dbReference>
<feature type="domain" description="Carbohydrate kinase PfkB" evidence="3">
    <location>
        <begin position="3"/>
        <end position="241"/>
    </location>
</feature>
<keyword evidence="2" id="KW-0418">Kinase</keyword>
<evidence type="ECO:0000256" key="1">
    <source>
        <dbReference type="ARBA" id="ARBA00022679"/>
    </source>
</evidence>
<evidence type="ECO:0000313" key="4">
    <source>
        <dbReference type="EMBL" id="RIY40316.1"/>
    </source>
</evidence>
<dbReference type="InterPro" id="IPR052562">
    <property type="entry name" value="Ketohexokinase-related"/>
</dbReference>
<comment type="caution">
    <text evidence="4">The sequence shown here is derived from an EMBL/GenBank/DDBJ whole genome shotgun (WGS) entry which is preliminary data.</text>
</comment>
<evidence type="ECO:0000259" key="3">
    <source>
        <dbReference type="Pfam" id="PF00294"/>
    </source>
</evidence>
<dbReference type="InterPro" id="IPR029056">
    <property type="entry name" value="Ribokinase-like"/>
</dbReference>
<evidence type="ECO:0000313" key="5">
    <source>
        <dbReference type="Proteomes" id="UP000265916"/>
    </source>
</evidence>
<evidence type="ECO:0000256" key="2">
    <source>
        <dbReference type="ARBA" id="ARBA00022777"/>
    </source>
</evidence>
<feature type="domain" description="Carbohydrate kinase PfkB" evidence="3">
    <location>
        <begin position="296"/>
        <end position="352"/>
    </location>
</feature>
<gene>
    <name evidence="4" type="ORF">CKF58_00695</name>
</gene>
<dbReference type="Gene3D" id="3.40.1190.20">
    <property type="match status" value="2"/>
</dbReference>
<dbReference type="InterPro" id="IPR002173">
    <property type="entry name" value="Carboh/pur_kinase_PfkB_CS"/>
</dbReference>